<dbReference type="RefSeq" id="WP_216920242.1">
    <property type="nucleotide sequence ID" value="NZ_JAYGHX010000014.1"/>
</dbReference>
<dbReference type="EMBL" id="JAYGHX010000014">
    <property type="protein sequence ID" value="MEA5392638.1"/>
    <property type="molecule type" value="Genomic_DNA"/>
</dbReference>
<evidence type="ECO:0000256" key="3">
    <source>
        <dbReference type="SAM" id="MobiDB-lite"/>
    </source>
</evidence>
<dbReference type="Proteomes" id="UP001304461">
    <property type="component" value="Unassembled WGS sequence"/>
</dbReference>
<dbReference type="HAMAP" id="MF_00984">
    <property type="entry name" value="SSB"/>
    <property type="match status" value="1"/>
</dbReference>
<dbReference type="Pfam" id="PF00436">
    <property type="entry name" value="SSB"/>
    <property type="match status" value="1"/>
</dbReference>
<keyword evidence="5" id="KW-1185">Reference proteome</keyword>
<comment type="caution">
    <text evidence="1">Lacks conserved residue(s) required for the propagation of feature annotation.</text>
</comment>
<dbReference type="GO" id="GO:0003677">
    <property type="term" value="F:DNA binding"/>
    <property type="evidence" value="ECO:0007669"/>
    <property type="project" value="UniProtKB-KW"/>
</dbReference>
<keyword evidence="1 2" id="KW-0238">DNA-binding</keyword>
<evidence type="ECO:0000256" key="1">
    <source>
        <dbReference type="HAMAP-Rule" id="MF_00984"/>
    </source>
</evidence>
<feature type="region of interest" description="Disordered" evidence="3">
    <location>
        <begin position="104"/>
        <end position="131"/>
    </location>
</feature>
<dbReference type="InterPro" id="IPR000424">
    <property type="entry name" value="Primosome_PriB/ssb"/>
</dbReference>
<dbReference type="NCBIfam" id="TIGR00621">
    <property type="entry name" value="ssb"/>
    <property type="match status" value="1"/>
</dbReference>
<dbReference type="PANTHER" id="PTHR10302">
    <property type="entry name" value="SINGLE-STRANDED DNA-BINDING PROTEIN"/>
    <property type="match status" value="1"/>
</dbReference>
<gene>
    <name evidence="4" type="ORF">VB738_15345</name>
</gene>
<comment type="caution">
    <text evidence="4">The sequence shown here is derived from an EMBL/GenBank/DDBJ whole genome shotgun (WGS) entry which is preliminary data.</text>
</comment>
<dbReference type="CDD" id="cd04496">
    <property type="entry name" value="SSB_OBF"/>
    <property type="match status" value="1"/>
</dbReference>
<evidence type="ECO:0000313" key="4">
    <source>
        <dbReference type="EMBL" id="MEA5392638.1"/>
    </source>
</evidence>
<organism evidence="4 5">
    <name type="scientific">Cyanobium gracile UHCC 0139</name>
    <dbReference type="NCBI Taxonomy" id="3110308"/>
    <lineage>
        <taxon>Bacteria</taxon>
        <taxon>Bacillati</taxon>
        <taxon>Cyanobacteriota</taxon>
        <taxon>Cyanophyceae</taxon>
        <taxon>Synechococcales</taxon>
        <taxon>Prochlorococcaceae</taxon>
        <taxon>Cyanobium</taxon>
    </lineage>
</organism>
<dbReference type="PANTHER" id="PTHR10302:SF0">
    <property type="entry name" value="SINGLE-STRANDED DNA-BINDING PROTEIN, MITOCHONDRIAL"/>
    <property type="match status" value="1"/>
</dbReference>
<comment type="subunit">
    <text evidence="1">Homotetramer.</text>
</comment>
<dbReference type="PIRSF" id="PIRSF002070">
    <property type="entry name" value="SSB"/>
    <property type="match status" value="1"/>
</dbReference>
<dbReference type="NCBIfam" id="NF005674">
    <property type="entry name" value="PRK07459.1"/>
    <property type="match status" value="1"/>
</dbReference>
<reference evidence="4 5" key="1">
    <citation type="submission" date="2023-12" db="EMBL/GenBank/DDBJ databases">
        <title>Baltic Sea Cyanobacteria.</title>
        <authorList>
            <person name="Delbaje E."/>
            <person name="Fewer D.P."/>
            <person name="Shishido T.K."/>
        </authorList>
    </citation>
    <scope>NUCLEOTIDE SEQUENCE [LARGE SCALE GENOMIC DNA]</scope>
    <source>
        <strain evidence="4 5">UHCC 0139</strain>
    </source>
</reference>
<dbReference type="PROSITE" id="PS50935">
    <property type="entry name" value="SSB"/>
    <property type="match status" value="1"/>
</dbReference>
<accession>A0ABU5RY34</accession>
<protein>
    <recommendedName>
        <fullName evidence="1 2">Single-stranded DNA-binding protein</fullName>
        <shortName evidence="1">SSB</shortName>
    </recommendedName>
</protein>
<feature type="compositionally biased region" description="Gly residues" evidence="3">
    <location>
        <begin position="109"/>
        <end position="123"/>
    </location>
</feature>
<sequence>MGVNSITLVGRAGRDPEVRYFESGSMVANLTLAVNRRSRDDEPDWFNLEIWGKQAQVAADYVRKGALIGIIGSFKLDRWTDRASGEERSKPVIRVDRLELLGSKRDAEGGGGGSFGGGFGGGEPSEEEVPF</sequence>
<evidence type="ECO:0000313" key="5">
    <source>
        <dbReference type="Proteomes" id="UP001304461"/>
    </source>
</evidence>
<name>A0ABU5RY34_9CYAN</name>
<evidence type="ECO:0000256" key="2">
    <source>
        <dbReference type="PIRNR" id="PIRNR002070"/>
    </source>
</evidence>
<proteinExistence type="inferred from homology"/>
<dbReference type="InterPro" id="IPR011344">
    <property type="entry name" value="ssDNA-bd"/>
</dbReference>